<feature type="domain" description="Minor capsid protein P9 transmembrane helices" evidence="2">
    <location>
        <begin position="8"/>
        <end position="75"/>
    </location>
</feature>
<keyword evidence="1" id="KW-0812">Transmembrane</keyword>
<reference evidence="3" key="1">
    <citation type="journal article" date="2020" name="Nature">
        <title>Giant virus diversity and host interactions through global metagenomics.</title>
        <authorList>
            <person name="Schulz F."/>
            <person name="Roux S."/>
            <person name="Paez-Espino D."/>
            <person name="Jungbluth S."/>
            <person name="Walsh D.A."/>
            <person name="Denef V.J."/>
            <person name="McMahon K.D."/>
            <person name="Konstantinidis K.T."/>
            <person name="Eloe-Fadrosh E.A."/>
            <person name="Kyrpides N.C."/>
            <person name="Woyke T."/>
        </authorList>
    </citation>
    <scope>NUCLEOTIDE SEQUENCE</scope>
    <source>
        <strain evidence="3">GVMAG-M-3300023174-132</strain>
    </source>
</reference>
<keyword evidence="1" id="KW-0472">Membrane</keyword>
<evidence type="ECO:0000256" key="1">
    <source>
        <dbReference type="SAM" id="Phobius"/>
    </source>
</evidence>
<dbReference type="InterPro" id="IPR043915">
    <property type="entry name" value="P9_TM"/>
</dbReference>
<proteinExistence type="predicted"/>
<feature type="transmembrane region" description="Helical" evidence="1">
    <location>
        <begin position="60"/>
        <end position="79"/>
    </location>
</feature>
<sequence>MSNKCPTMWVEDPTILWRQAAEFFPFTAKDQRCTASALNSLTRLGLYLGIMLALVRLNPAWLLVGVAIGAFAVVAWYYMDSHGAVREGFVTWPQLTDAPLVDERAVDGAYAPDVIGMPPQQRTNPTSANPFMNVLLTEIGDNPYREPAAAVQGAATRKELDSYFQTMFASDPGDVFQKTQNQRIWVAQPSTTIPNDQGAFADWLFRVPGQMCKEGNQEACNYYGTGNDNYPWRSIQKLT</sequence>
<evidence type="ECO:0000259" key="2">
    <source>
        <dbReference type="Pfam" id="PF19066"/>
    </source>
</evidence>
<dbReference type="EMBL" id="MN739575">
    <property type="protein sequence ID" value="QHT13535.1"/>
    <property type="molecule type" value="Genomic_DNA"/>
</dbReference>
<accession>A0A6C0DD26</accession>
<protein>
    <recommendedName>
        <fullName evidence="2">Minor capsid protein P9 transmembrane helices domain-containing protein</fullName>
    </recommendedName>
</protein>
<dbReference type="Pfam" id="PF19066">
    <property type="entry name" value="P9_TM"/>
    <property type="match status" value="1"/>
</dbReference>
<organism evidence="3">
    <name type="scientific">viral metagenome</name>
    <dbReference type="NCBI Taxonomy" id="1070528"/>
    <lineage>
        <taxon>unclassified sequences</taxon>
        <taxon>metagenomes</taxon>
        <taxon>organismal metagenomes</taxon>
    </lineage>
</organism>
<evidence type="ECO:0000313" key="3">
    <source>
        <dbReference type="EMBL" id="QHT13535.1"/>
    </source>
</evidence>
<keyword evidence="1" id="KW-1133">Transmembrane helix</keyword>
<name>A0A6C0DD26_9ZZZZ</name>
<dbReference type="AlphaFoldDB" id="A0A6C0DD26"/>